<protein>
    <recommendedName>
        <fullName evidence="4">DUF1836 domain-containing protein</fullName>
    </recommendedName>
</protein>
<dbReference type="RefSeq" id="WP_069328726.1">
    <property type="nucleotide sequence ID" value="NZ_MDER01000064.1"/>
</dbReference>
<comment type="caution">
    <text evidence="2">The sequence shown here is derived from an EMBL/GenBank/DDBJ whole genome shotgun (WGS) entry which is preliminary data.</text>
</comment>
<evidence type="ECO:0000256" key="1">
    <source>
        <dbReference type="SAM" id="Phobius"/>
    </source>
</evidence>
<evidence type="ECO:0000313" key="2">
    <source>
        <dbReference type="EMBL" id="ODP27208.1"/>
    </source>
</evidence>
<keyword evidence="1" id="KW-1133">Transmembrane helix</keyword>
<evidence type="ECO:0008006" key="4">
    <source>
        <dbReference type="Google" id="ProtNLM"/>
    </source>
</evidence>
<dbReference type="InterPro" id="IPR014975">
    <property type="entry name" value="DUF1836"/>
</dbReference>
<name>A0A1E3L093_9BACL</name>
<keyword evidence="1" id="KW-0812">Transmembrane</keyword>
<keyword evidence="1" id="KW-0472">Membrane</keyword>
<gene>
    <name evidence="2" type="ORF">PTI45_03333</name>
</gene>
<evidence type="ECO:0000313" key="3">
    <source>
        <dbReference type="Proteomes" id="UP000094578"/>
    </source>
</evidence>
<organism evidence="2 3">
    <name type="scientific">Paenibacillus nuruki</name>
    <dbReference type="NCBI Taxonomy" id="1886670"/>
    <lineage>
        <taxon>Bacteria</taxon>
        <taxon>Bacillati</taxon>
        <taxon>Bacillota</taxon>
        <taxon>Bacilli</taxon>
        <taxon>Bacillales</taxon>
        <taxon>Paenibacillaceae</taxon>
        <taxon>Paenibacillus</taxon>
    </lineage>
</organism>
<dbReference type="Proteomes" id="UP000094578">
    <property type="component" value="Unassembled WGS sequence"/>
</dbReference>
<feature type="transmembrane region" description="Helical" evidence="1">
    <location>
        <begin position="84"/>
        <end position="106"/>
    </location>
</feature>
<keyword evidence="3" id="KW-1185">Reference proteome</keyword>
<proteinExistence type="predicted"/>
<dbReference type="PANTHER" id="PTHR40056">
    <property type="entry name" value="HYPOTHETICAL CYTOSOLIC PROTEIN"/>
    <property type="match status" value="1"/>
</dbReference>
<dbReference type="STRING" id="1886670.PTI45_03333"/>
<dbReference type="Pfam" id="PF08876">
    <property type="entry name" value="DUF1836"/>
    <property type="match status" value="1"/>
</dbReference>
<dbReference type="PATRIC" id="fig|1886670.3.peg.3391"/>
<accession>A0A1E3L093</accession>
<dbReference type="AlphaFoldDB" id="A0A1E3L093"/>
<reference evidence="2 3" key="1">
    <citation type="submission" date="2016-08" db="EMBL/GenBank/DDBJ databases">
        <title>Genome sequencing of Paenibacillus sp. TI45-13ar, isolated from Korean traditional nuruk.</title>
        <authorList>
            <person name="Kim S.-J."/>
        </authorList>
    </citation>
    <scope>NUCLEOTIDE SEQUENCE [LARGE SCALE GENOMIC DNA]</scope>
    <source>
        <strain evidence="2 3">TI45-13ar</strain>
    </source>
</reference>
<dbReference type="PANTHER" id="PTHR40056:SF1">
    <property type="entry name" value="DUF1836 DOMAIN-CONTAINING PROTEIN"/>
    <property type="match status" value="1"/>
</dbReference>
<sequence length="201" mass="22778">MEDKLAQELEAWGKEKVAYTFPRWEQIPDIELYMDQVIALLEKHFHKFPGDSAGKLISPSMINNYVKQGIIPPTIKKRYSRTHIAYLMMLCTLKPVLPLAVVQGIIEFQLQTKTFAEVYDHFAIEQEQASVYTMAQAKAESELLGQTAATEQEMLSNLSLKMAVLANSSKILAEKIIEMERAEGKLSTLDDKGKKSKKIKI</sequence>
<dbReference type="EMBL" id="MDER01000064">
    <property type="protein sequence ID" value="ODP27208.1"/>
    <property type="molecule type" value="Genomic_DNA"/>
</dbReference>